<protein>
    <recommendedName>
        <fullName evidence="5">BED-type domain-containing protein</fullName>
    </recommendedName>
</protein>
<keyword evidence="7" id="KW-1185">Reference proteome</keyword>
<keyword evidence="2 4" id="KW-0863">Zinc-finger</keyword>
<evidence type="ECO:0000256" key="4">
    <source>
        <dbReference type="PROSITE-ProRule" id="PRU00027"/>
    </source>
</evidence>
<evidence type="ECO:0000259" key="5">
    <source>
        <dbReference type="PROSITE" id="PS50808"/>
    </source>
</evidence>
<evidence type="ECO:0000313" key="6">
    <source>
        <dbReference type="EMBL" id="KAK0581511.1"/>
    </source>
</evidence>
<name>A0AA39RW15_ACESA</name>
<dbReference type="InterPro" id="IPR003656">
    <property type="entry name" value="Znf_BED"/>
</dbReference>
<organism evidence="6 7">
    <name type="scientific">Acer saccharum</name>
    <name type="common">Sugar maple</name>
    <dbReference type="NCBI Taxonomy" id="4024"/>
    <lineage>
        <taxon>Eukaryota</taxon>
        <taxon>Viridiplantae</taxon>
        <taxon>Streptophyta</taxon>
        <taxon>Embryophyta</taxon>
        <taxon>Tracheophyta</taxon>
        <taxon>Spermatophyta</taxon>
        <taxon>Magnoliopsida</taxon>
        <taxon>eudicotyledons</taxon>
        <taxon>Gunneridae</taxon>
        <taxon>Pentapetalae</taxon>
        <taxon>rosids</taxon>
        <taxon>malvids</taxon>
        <taxon>Sapindales</taxon>
        <taxon>Sapindaceae</taxon>
        <taxon>Hippocastanoideae</taxon>
        <taxon>Acereae</taxon>
        <taxon>Acer</taxon>
    </lineage>
</organism>
<dbReference type="SUPFAM" id="SSF53098">
    <property type="entry name" value="Ribonuclease H-like"/>
    <property type="match status" value="1"/>
</dbReference>
<evidence type="ECO:0000256" key="1">
    <source>
        <dbReference type="ARBA" id="ARBA00022723"/>
    </source>
</evidence>
<dbReference type="PROSITE" id="PS50808">
    <property type="entry name" value="ZF_BED"/>
    <property type="match status" value="1"/>
</dbReference>
<dbReference type="InterPro" id="IPR012337">
    <property type="entry name" value="RNaseH-like_sf"/>
</dbReference>
<comment type="caution">
    <text evidence="6">The sequence shown here is derived from an EMBL/GenBank/DDBJ whole genome shotgun (WGS) entry which is preliminary data.</text>
</comment>
<feature type="domain" description="BED-type" evidence="5">
    <location>
        <begin position="3"/>
        <end position="57"/>
    </location>
</feature>
<evidence type="ECO:0000256" key="2">
    <source>
        <dbReference type="ARBA" id="ARBA00022771"/>
    </source>
</evidence>
<dbReference type="AlphaFoldDB" id="A0AA39RW15"/>
<proteinExistence type="predicted"/>
<evidence type="ECO:0000256" key="3">
    <source>
        <dbReference type="ARBA" id="ARBA00022833"/>
    </source>
</evidence>
<keyword evidence="3" id="KW-0862">Zinc</keyword>
<reference evidence="6" key="1">
    <citation type="journal article" date="2022" name="Plant J.">
        <title>Strategies of tolerance reflected in two North American maple genomes.</title>
        <authorList>
            <person name="McEvoy S.L."/>
            <person name="Sezen U.U."/>
            <person name="Trouern-Trend A."/>
            <person name="McMahon S.M."/>
            <person name="Schaberg P.G."/>
            <person name="Yang J."/>
            <person name="Wegrzyn J.L."/>
            <person name="Swenson N.G."/>
        </authorList>
    </citation>
    <scope>NUCLEOTIDE SEQUENCE</scope>
    <source>
        <strain evidence="6">NS2018</strain>
    </source>
</reference>
<dbReference type="EMBL" id="JAUESC010000384">
    <property type="protein sequence ID" value="KAK0581511.1"/>
    <property type="molecule type" value="Genomic_DNA"/>
</dbReference>
<dbReference type="Pfam" id="PF04937">
    <property type="entry name" value="DUF659"/>
    <property type="match status" value="1"/>
</dbReference>
<evidence type="ECO:0000313" key="7">
    <source>
        <dbReference type="Proteomes" id="UP001168877"/>
    </source>
</evidence>
<dbReference type="PANTHER" id="PTHR32166:SF123">
    <property type="entry name" value="BED-TYPE DOMAIN-CONTAINING PROTEIN"/>
    <property type="match status" value="1"/>
</dbReference>
<keyword evidence="1" id="KW-0479">Metal-binding</keyword>
<dbReference type="PANTHER" id="PTHR32166">
    <property type="entry name" value="OSJNBA0013A04.12 PROTEIN"/>
    <property type="match status" value="1"/>
</dbReference>
<dbReference type="Proteomes" id="UP001168877">
    <property type="component" value="Unassembled WGS sequence"/>
</dbReference>
<dbReference type="GO" id="GO:0008270">
    <property type="term" value="F:zinc ion binding"/>
    <property type="evidence" value="ECO:0007669"/>
    <property type="project" value="UniProtKB-KW"/>
</dbReference>
<gene>
    <name evidence="6" type="ORF">LWI29_014649</name>
</gene>
<dbReference type="GO" id="GO:0003677">
    <property type="term" value="F:DNA binding"/>
    <property type="evidence" value="ECO:0007669"/>
    <property type="project" value="InterPro"/>
</dbReference>
<sequence length="652" mass="74843">MGRERDRFWEYVEDLGGYFVCKFCERRFSGGIARIKSHLSGIRGRDIEICPKVPEDVQSAVLEAIGASNKKAKNLHQPTVLGKGKKEKSAVDKILAKFIVSNNIPIDLSMSPYLIDLLKSMAEFGPTYKFPNPLVLVTQLYPDILEEADEHVGIVKELSIKTGCTLVLSNVVKNSKLVCINILVYTPAGLVYVEKITVPEDGMTFSKFIDGIYSAIESLGPENVVQCIINITDDYILESIIDFIDNNLFFSVQAMILRKYPWIYLSACASREFGILLVLTYLKVPWIHKTTQLAIVIYKYLYEHVIKFRPSKEHARNKEYSFAGQIQIAIECFALDSILEVEKELQALQLPIASESCEEGVAEIVYNAINSNEFWSRGKKVVQVLQPLLKVLDFIDDQYGSTSGYLYEAMKKAEVAIEQQCDNEDDDDDRVHYEAIKKEFKEWRSRVVRPIHAAAAFLNPAYFCSENFTEDAEMQEGLQILTLFLPTAEQEAFSKQLQIYRMKMSDLFTDTAMKMLNTIHPRKWWECFGDHYPVLQNRAVQVLSQPCAAPTCHRCNFEPNDSVDTLRMNTILMEHFSTLKSRNWEPVDLDRTSGLPEYAHEIVKSYLEKKYWWDDINYRDLLVINETNDRFYSSLEPNVLDELLEFNNTSKS</sequence>
<reference evidence="6" key="2">
    <citation type="submission" date="2023-06" db="EMBL/GenBank/DDBJ databases">
        <authorList>
            <person name="Swenson N.G."/>
            <person name="Wegrzyn J.L."/>
            <person name="Mcevoy S.L."/>
        </authorList>
    </citation>
    <scope>NUCLEOTIDE SEQUENCE</scope>
    <source>
        <strain evidence="6">NS2018</strain>
        <tissue evidence="6">Leaf</tissue>
    </source>
</reference>
<dbReference type="InterPro" id="IPR007021">
    <property type="entry name" value="DUF659"/>
</dbReference>
<accession>A0AA39RW15</accession>